<feature type="transmembrane region" description="Helical" evidence="8">
    <location>
        <begin position="148"/>
        <end position="165"/>
    </location>
</feature>
<comment type="subcellular location">
    <subcellularLocation>
        <location evidence="1">Endoplasmic reticulum membrane</location>
        <topology evidence="1">Multi-pass membrane protein</topology>
    </subcellularLocation>
</comment>
<keyword evidence="4" id="KW-0256">Endoplasmic reticulum</keyword>
<evidence type="ECO:0000256" key="6">
    <source>
        <dbReference type="ARBA" id="ARBA00023136"/>
    </source>
</evidence>
<name>A0A8A1MAD7_AJECA</name>
<evidence type="ECO:0000256" key="5">
    <source>
        <dbReference type="ARBA" id="ARBA00022989"/>
    </source>
</evidence>
<feature type="compositionally biased region" description="Low complexity" evidence="7">
    <location>
        <begin position="20"/>
        <end position="60"/>
    </location>
</feature>
<dbReference type="PANTHER" id="PTHR15301">
    <property type="entry name" value="INSULIN-INDUCED GENE 1"/>
    <property type="match status" value="1"/>
</dbReference>
<evidence type="ECO:0000256" key="2">
    <source>
        <dbReference type="ARBA" id="ARBA00007475"/>
    </source>
</evidence>
<feature type="transmembrane region" description="Helical" evidence="8">
    <location>
        <begin position="222"/>
        <end position="242"/>
    </location>
</feature>
<proteinExistence type="inferred from homology"/>
<evidence type="ECO:0000256" key="7">
    <source>
        <dbReference type="SAM" id="MobiDB-lite"/>
    </source>
</evidence>
<evidence type="ECO:0000256" key="8">
    <source>
        <dbReference type="SAM" id="Phobius"/>
    </source>
</evidence>
<dbReference type="EMBL" id="CP069111">
    <property type="protein sequence ID" value="QSS62200.1"/>
    <property type="molecule type" value="Genomic_DNA"/>
</dbReference>
<evidence type="ECO:0000313" key="9">
    <source>
        <dbReference type="EMBL" id="QSS62200.1"/>
    </source>
</evidence>
<dbReference type="InterPro" id="IPR025929">
    <property type="entry name" value="INSIG_fam"/>
</dbReference>
<keyword evidence="3 8" id="KW-0812">Transmembrane</keyword>
<gene>
    <name evidence="9" type="ORF">I7I51_04377</name>
</gene>
<evidence type="ECO:0000256" key="3">
    <source>
        <dbReference type="ARBA" id="ARBA00022692"/>
    </source>
</evidence>
<dbReference type="VEuPathDB" id="FungiDB:I7I51_04377"/>
<dbReference type="AlphaFoldDB" id="A0A8A1MAD7"/>
<reference evidence="9" key="1">
    <citation type="submission" date="2021-01" db="EMBL/GenBank/DDBJ databases">
        <title>Chromosome-level genome assembly of a human fungal pathogen reveals clustering of transcriptionally co-regulated genes.</title>
        <authorList>
            <person name="Voorhies M."/>
            <person name="Cohen S."/>
            <person name="Shea T.P."/>
            <person name="Petrus S."/>
            <person name="Munoz J.F."/>
            <person name="Poplawski S."/>
            <person name="Goldman W.E."/>
            <person name="Michael T."/>
            <person name="Cuomo C.A."/>
            <person name="Sil A."/>
            <person name="Beyhan S."/>
        </authorList>
    </citation>
    <scope>NUCLEOTIDE SEQUENCE</scope>
    <source>
        <strain evidence="9">WU24</strain>
    </source>
</reference>
<dbReference type="PANTHER" id="PTHR15301:SF3">
    <property type="entry name" value="PROTEIN NSG1-RELATED"/>
    <property type="match status" value="1"/>
</dbReference>
<dbReference type="OrthoDB" id="205546at2759"/>
<feature type="region of interest" description="Disordered" evidence="7">
    <location>
        <begin position="1"/>
        <end position="60"/>
    </location>
</feature>
<dbReference type="Pfam" id="PF07281">
    <property type="entry name" value="INSIG"/>
    <property type="match status" value="1"/>
</dbReference>
<dbReference type="GO" id="GO:0005789">
    <property type="term" value="C:endoplasmic reticulum membrane"/>
    <property type="evidence" value="ECO:0007669"/>
    <property type="project" value="UniProtKB-SubCell"/>
</dbReference>
<evidence type="ECO:0000256" key="1">
    <source>
        <dbReference type="ARBA" id="ARBA00004477"/>
    </source>
</evidence>
<evidence type="ECO:0000256" key="4">
    <source>
        <dbReference type="ARBA" id="ARBA00022824"/>
    </source>
</evidence>
<feature type="transmembrane region" description="Helical" evidence="8">
    <location>
        <begin position="172"/>
        <end position="189"/>
    </location>
</feature>
<sequence>MDHEPPILHPRARKPFELVSSSTETSESPTPILEGSSSTTATMANNTNQDSLDPSAASSSKDSLAASRTRSILNLTSSTLLGIYSPSTLDSPRYELSAWDAAVPVQVDREQLKDSGSIAADWNQVVRSIGAFVGIAFAIRKLPWQSTLQVSLTLALVNPFLWYLIDRSKPGFMLSTAVGLLGMVTLLGINPDVVQGLTVNAAESAAAGNGSGILSFASQESIAVGTWIASVLFCSCVCFGNIGRRLAVGWES</sequence>
<organism evidence="9 10">
    <name type="scientific">Ajellomyces capsulatus</name>
    <name type="common">Darling's disease fungus</name>
    <name type="synonym">Histoplasma capsulatum</name>
    <dbReference type="NCBI Taxonomy" id="5037"/>
    <lineage>
        <taxon>Eukaryota</taxon>
        <taxon>Fungi</taxon>
        <taxon>Dikarya</taxon>
        <taxon>Ascomycota</taxon>
        <taxon>Pezizomycotina</taxon>
        <taxon>Eurotiomycetes</taxon>
        <taxon>Eurotiomycetidae</taxon>
        <taxon>Onygenales</taxon>
        <taxon>Ajellomycetaceae</taxon>
        <taxon>Histoplasma</taxon>
    </lineage>
</organism>
<dbReference type="Proteomes" id="UP000663671">
    <property type="component" value="Chromosome 5"/>
</dbReference>
<protein>
    <submittedName>
        <fullName evidence="9">NSIG domain-containing protein</fullName>
    </submittedName>
</protein>
<keyword evidence="5 8" id="KW-1133">Transmembrane helix</keyword>
<keyword evidence="6 8" id="KW-0472">Membrane</keyword>
<comment type="similarity">
    <text evidence="2">Belongs to the INSIG family.</text>
</comment>
<evidence type="ECO:0000313" key="10">
    <source>
        <dbReference type="Proteomes" id="UP000663671"/>
    </source>
</evidence>
<dbReference type="GO" id="GO:0016126">
    <property type="term" value="P:sterol biosynthetic process"/>
    <property type="evidence" value="ECO:0007669"/>
    <property type="project" value="TreeGrafter"/>
</dbReference>
<accession>A0A8A1MAD7</accession>